<reference evidence="3 4" key="1">
    <citation type="submission" date="2022-05" db="EMBL/GenBank/DDBJ databases">
        <authorList>
            <person name="Zhou X."/>
            <person name="Li K."/>
            <person name="Man Y."/>
        </authorList>
    </citation>
    <scope>NUCLEOTIDE SEQUENCE [LARGE SCALE GENOMIC DNA]</scope>
    <source>
        <strain evidence="3 4">MS405</strain>
    </source>
</reference>
<dbReference type="InterPro" id="IPR028994">
    <property type="entry name" value="Integrin_alpha_N"/>
</dbReference>
<dbReference type="SUPFAM" id="SSF69318">
    <property type="entry name" value="Integrin alpha N-terminal domain"/>
    <property type="match status" value="1"/>
</dbReference>
<dbReference type="EMBL" id="CP097289">
    <property type="protein sequence ID" value="UQT61157.1"/>
    <property type="molecule type" value="Genomic_DNA"/>
</dbReference>
<feature type="region of interest" description="Disordered" evidence="2">
    <location>
        <begin position="1"/>
        <end position="63"/>
    </location>
</feature>
<evidence type="ECO:0000313" key="4">
    <source>
        <dbReference type="Proteomes" id="UP000829992"/>
    </source>
</evidence>
<feature type="compositionally biased region" description="Low complexity" evidence="2">
    <location>
        <begin position="8"/>
        <end position="31"/>
    </location>
</feature>
<keyword evidence="4" id="KW-1185">Reference proteome</keyword>
<dbReference type="Pfam" id="PF01839">
    <property type="entry name" value="FG-GAP"/>
    <property type="match status" value="1"/>
</dbReference>
<proteinExistence type="predicted"/>
<evidence type="ECO:0000256" key="1">
    <source>
        <dbReference type="ARBA" id="ARBA00022729"/>
    </source>
</evidence>
<dbReference type="Proteomes" id="UP000829992">
    <property type="component" value="Chromosome"/>
</dbReference>
<dbReference type="InterPro" id="IPR013517">
    <property type="entry name" value="FG-GAP"/>
</dbReference>
<keyword evidence="1" id="KW-0732">Signal</keyword>
<dbReference type="RefSeq" id="WP_249592489.1">
    <property type="nucleotide sequence ID" value="NZ_BAAAQL010000053.1"/>
</dbReference>
<evidence type="ECO:0008006" key="5">
    <source>
        <dbReference type="Google" id="ProtNLM"/>
    </source>
</evidence>
<dbReference type="Gene3D" id="2.130.10.130">
    <property type="entry name" value="Integrin alpha, N-terminal"/>
    <property type="match status" value="1"/>
</dbReference>
<evidence type="ECO:0000256" key="2">
    <source>
        <dbReference type="SAM" id="MobiDB-lite"/>
    </source>
</evidence>
<organism evidence="3 4">
    <name type="scientific">Streptomyces durmitorensis</name>
    <dbReference type="NCBI Taxonomy" id="319947"/>
    <lineage>
        <taxon>Bacteria</taxon>
        <taxon>Bacillati</taxon>
        <taxon>Actinomycetota</taxon>
        <taxon>Actinomycetes</taxon>
        <taxon>Kitasatosporales</taxon>
        <taxon>Streptomycetaceae</taxon>
        <taxon>Streptomyces</taxon>
    </lineage>
</organism>
<name>A0ABY4Q510_9ACTN</name>
<evidence type="ECO:0000313" key="3">
    <source>
        <dbReference type="EMBL" id="UQT61157.1"/>
    </source>
</evidence>
<accession>A0ABY4Q510</accession>
<gene>
    <name evidence="3" type="ORF">M4V62_42180</name>
</gene>
<protein>
    <recommendedName>
        <fullName evidence="5">FG-GAP repeat-containing protein</fullName>
    </recommendedName>
</protein>
<feature type="region of interest" description="Disordered" evidence="2">
    <location>
        <begin position="175"/>
        <end position="201"/>
    </location>
</feature>
<sequence>MVGVAGGASPTDARTATATSSAAEAGTFTTSVSQDTPGVAGTVEDADNFGIKPAAGDLDEDGRDDLVAGTPSEAIGTLDRAGSVTVLTSGPDGLLDASGTARSAAWHQDSAGVPGAPEVNDEFGSALALGDHDGDGPAVRAAGGAVLRAGTRALRLRALPAFLPDSCPFPRVCGSQLKMSKRSRGEPSSVGRGRRIGSGSG</sequence>